<feature type="transmembrane region" description="Helical" evidence="1">
    <location>
        <begin position="328"/>
        <end position="352"/>
    </location>
</feature>
<accession>A0A814ELZ3</accession>
<organism evidence="2 4">
    <name type="scientific">Adineta steineri</name>
    <dbReference type="NCBI Taxonomy" id="433720"/>
    <lineage>
        <taxon>Eukaryota</taxon>
        <taxon>Metazoa</taxon>
        <taxon>Spiralia</taxon>
        <taxon>Gnathifera</taxon>
        <taxon>Rotifera</taxon>
        <taxon>Eurotatoria</taxon>
        <taxon>Bdelloidea</taxon>
        <taxon>Adinetida</taxon>
        <taxon>Adinetidae</taxon>
        <taxon>Adineta</taxon>
    </lineage>
</organism>
<keyword evidence="1" id="KW-0812">Transmembrane</keyword>
<feature type="transmembrane region" description="Helical" evidence="1">
    <location>
        <begin position="183"/>
        <end position="205"/>
    </location>
</feature>
<protein>
    <submittedName>
        <fullName evidence="2">Uncharacterized protein</fullName>
    </submittedName>
</protein>
<gene>
    <name evidence="2" type="ORF">IZO911_LOCUS16203</name>
    <name evidence="3" type="ORF">KXQ929_LOCUS5544</name>
</gene>
<comment type="caution">
    <text evidence="2">The sequence shown here is derived from an EMBL/GenBank/DDBJ whole genome shotgun (WGS) entry which is preliminary data.</text>
</comment>
<feature type="transmembrane region" description="Helical" evidence="1">
    <location>
        <begin position="225"/>
        <end position="253"/>
    </location>
</feature>
<dbReference type="PANTHER" id="PTHR35332">
    <property type="entry name" value="REGULATION OF ENOLASE PROTEIN 1"/>
    <property type="match status" value="1"/>
</dbReference>
<evidence type="ECO:0000313" key="2">
    <source>
        <dbReference type="EMBL" id="CAF0974073.1"/>
    </source>
</evidence>
<dbReference type="Pfam" id="PF07081">
    <property type="entry name" value="DUF1349"/>
    <property type="match status" value="1"/>
</dbReference>
<evidence type="ECO:0000256" key="1">
    <source>
        <dbReference type="SAM" id="Phobius"/>
    </source>
</evidence>
<reference evidence="2" key="1">
    <citation type="submission" date="2021-02" db="EMBL/GenBank/DDBJ databases">
        <authorList>
            <person name="Nowell W R."/>
        </authorList>
    </citation>
    <scope>NUCLEOTIDE SEQUENCE</scope>
</reference>
<dbReference type="SUPFAM" id="SSF49899">
    <property type="entry name" value="Concanavalin A-like lectins/glucanases"/>
    <property type="match status" value="1"/>
</dbReference>
<dbReference type="InterPro" id="IPR013320">
    <property type="entry name" value="ConA-like_dom_sf"/>
</dbReference>
<evidence type="ECO:0000313" key="4">
    <source>
        <dbReference type="Proteomes" id="UP000663860"/>
    </source>
</evidence>
<dbReference type="PANTHER" id="PTHR35332:SF2">
    <property type="entry name" value="REGULATION OF ENOLASE PROTEIN 1"/>
    <property type="match status" value="1"/>
</dbReference>
<dbReference type="EMBL" id="CAJNOE010000144">
    <property type="protein sequence ID" value="CAF0974073.1"/>
    <property type="molecule type" value="Genomic_DNA"/>
</dbReference>
<sequence>MESIVAVSTVLLWTNFTWFNQPTVWSVNETKLYVHTDPDTDFWSKTHYGFERDTGHFYYRSLAGDRSFNATVNIRGQYHTLYDQGGLMLRIDKNNWIKCGIEYVERQHYASAVVTVNGWSDWSVVAINPVDILKLRVRREKEAVHIDFAEGEQGVFKMLRLAYLPVIDRSQAMMVGIIPVQRFAIVSSITLAIIYVGSAIAKLVVYSKCSDEECPVETKLNTYLLYGGIVDVAWIGLLIIAPCCGFSPTTYLVTRKTKLNGTTIKKKVTEEEHGGYGTYLVLAALGCLLASFIFACLGNVWILNKYQHVEFYNATSSEYCYPPLFKGAFSMVIITDVWYAFLTFMIIILCYFK</sequence>
<keyword evidence="1" id="KW-0472">Membrane</keyword>
<dbReference type="Proteomes" id="UP000663860">
    <property type="component" value="Unassembled WGS sequence"/>
</dbReference>
<evidence type="ECO:0000313" key="3">
    <source>
        <dbReference type="EMBL" id="CAF3609120.1"/>
    </source>
</evidence>
<name>A0A814ELZ3_9BILA</name>
<dbReference type="Gene3D" id="2.60.120.200">
    <property type="match status" value="1"/>
</dbReference>
<dbReference type="InterPro" id="IPR009784">
    <property type="entry name" value="DUF1349"/>
</dbReference>
<keyword evidence="1" id="KW-1133">Transmembrane helix</keyword>
<dbReference type="Proteomes" id="UP000663868">
    <property type="component" value="Unassembled WGS sequence"/>
</dbReference>
<dbReference type="AlphaFoldDB" id="A0A814ELZ3"/>
<proteinExistence type="predicted"/>
<feature type="transmembrane region" description="Helical" evidence="1">
    <location>
        <begin position="274"/>
        <end position="302"/>
    </location>
</feature>
<dbReference type="EMBL" id="CAJOBB010000205">
    <property type="protein sequence ID" value="CAF3609120.1"/>
    <property type="molecule type" value="Genomic_DNA"/>
</dbReference>